<feature type="coiled-coil region" evidence="1">
    <location>
        <begin position="61"/>
        <end position="118"/>
    </location>
</feature>
<evidence type="ECO:0000256" key="1">
    <source>
        <dbReference type="SAM" id="Coils"/>
    </source>
</evidence>
<gene>
    <name evidence="2" type="ORF">GCM10017591_20310</name>
</gene>
<dbReference type="RefSeq" id="WP_204963585.1">
    <property type="nucleotide sequence ID" value="NZ_BAAAUR010000001.1"/>
</dbReference>
<reference evidence="2" key="1">
    <citation type="journal article" date="2014" name="Int. J. Syst. Evol. Microbiol.">
        <title>Complete genome sequence of Corynebacterium casei LMG S-19264T (=DSM 44701T), isolated from a smear-ripened cheese.</title>
        <authorList>
            <consortium name="US DOE Joint Genome Institute (JGI-PGF)"/>
            <person name="Walter F."/>
            <person name="Albersmeier A."/>
            <person name="Kalinowski J."/>
            <person name="Ruckert C."/>
        </authorList>
    </citation>
    <scope>NUCLEOTIDE SEQUENCE</scope>
    <source>
        <strain evidence="2">VKM Ac-1940</strain>
    </source>
</reference>
<dbReference type="EMBL" id="BSER01000009">
    <property type="protein sequence ID" value="GLJ95968.1"/>
    <property type="molecule type" value="Genomic_DNA"/>
</dbReference>
<name>A0A9W6HNX8_9MICO</name>
<protein>
    <submittedName>
        <fullName evidence="2">Uncharacterized protein</fullName>
    </submittedName>
</protein>
<accession>A0A9W6HNX8</accession>
<keyword evidence="1" id="KW-0175">Coiled coil</keyword>
<dbReference type="Proteomes" id="UP001142291">
    <property type="component" value="Unassembled WGS sequence"/>
</dbReference>
<keyword evidence="3" id="KW-1185">Reference proteome</keyword>
<sequence length="123" mass="13474">MEGVADEAIRHELGWRGYADALDTAMNIALKPLRDAAPYGLPSDGAVEMATAHAIRKARQIVELQARIAQLDADRGELLRMREITIQPHDLATIALGLNEIEAQIASLRGEISEITHKRGRNA</sequence>
<proteinExistence type="predicted"/>
<dbReference type="AlphaFoldDB" id="A0A9W6HNX8"/>
<evidence type="ECO:0000313" key="2">
    <source>
        <dbReference type="EMBL" id="GLJ95968.1"/>
    </source>
</evidence>
<reference evidence="2" key="2">
    <citation type="submission" date="2023-01" db="EMBL/GenBank/DDBJ databases">
        <authorList>
            <person name="Sun Q."/>
            <person name="Evtushenko L."/>
        </authorList>
    </citation>
    <scope>NUCLEOTIDE SEQUENCE</scope>
    <source>
        <strain evidence="2">VKM Ac-1940</strain>
    </source>
</reference>
<evidence type="ECO:0000313" key="3">
    <source>
        <dbReference type="Proteomes" id="UP001142291"/>
    </source>
</evidence>
<comment type="caution">
    <text evidence="2">The sequence shown here is derived from an EMBL/GenBank/DDBJ whole genome shotgun (WGS) entry which is preliminary data.</text>
</comment>
<organism evidence="2 3">
    <name type="scientific">Microbacterium dextranolyticum</name>
    <dbReference type="NCBI Taxonomy" id="36806"/>
    <lineage>
        <taxon>Bacteria</taxon>
        <taxon>Bacillati</taxon>
        <taxon>Actinomycetota</taxon>
        <taxon>Actinomycetes</taxon>
        <taxon>Micrococcales</taxon>
        <taxon>Microbacteriaceae</taxon>
        <taxon>Microbacterium</taxon>
    </lineage>
</organism>